<feature type="transmembrane region" description="Helical" evidence="9">
    <location>
        <begin position="248"/>
        <end position="268"/>
    </location>
</feature>
<keyword evidence="4 9" id="KW-0812">Transmembrane</keyword>
<feature type="transmembrane region" description="Helical" evidence="9">
    <location>
        <begin position="51"/>
        <end position="79"/>
    </location>
</feature>
<name>A0A916UC54_9ACTN</name>
<feature type="transmembrane region" description="Helical" evidence="9">
    <location>
        <begin position="218"/>
        <end position="242"/>
    </location>
</feature>
<dbReference type="GO" id="GO:0022857">
    <property type="term" value="F:transmembrane transporter activity"/>
    <property type="evidence" value="ECO:0007669"/>
    <property type="project" value="InterPro"/>
</dbReference>
<proteinExistence type="inferred from homology"/>
<feature type="transmembrane region" description="Helical" evidence="9">
    <location>
        <begin position="12"/>
        <end position="31"/>
    </location>
</feature>
<feature type="transmembrane region" description="Helical" evidence="9">
    <location>
        <begin position="91"/>
        <end position="114"/>
    </location>
</feature>
<evidence type="ECO:0000256" key="4">
    <source>
        <dbReference type="ARBA" id="ARBA00022692"/>
    </source>
</evidence>
<comment type="similarity">
    <text evidence="8">Belongs to the binding-protein-dependent transport system permease family. LivHM subfamily.</text>
</comment>
<keyword evidence="3" id="KW-1003">Cell membrane</keyword>
<evidence type="ECO:0000256" key="2">
    <source>
        <dbReference type="ARBA" id="ARBA00022448"/>
    </source>
</evidence>
<evidence type="ECO:0000256" key="3">
    <source>
        <dbReference type="ARBA" id="ARBA00022475"/>
    </source>
</evidence>
<dbReference type="EMBL" id="BMJH01000002">
    <property type="protein sequence ID" value="GGC65623.1"/>
    <property type="molecule type" value="Genomic_DNA"/>
</dbReference>
<dbReference type="GO" id="GO:0006865">
    <property type="term" value="P:amino acid transport"/>
    <property type="evidence" value="ECO:0007669"/>
    <property type="project" value="UniProtKB-KW"/>
</dbReference>
<comment type="caution">
    <text evidence="10">The sequence shown here is derived from an EMBL/GenBank/DDBJ whole genome shotgun (WGS) entry which is preliminary data.</text>
</comment>
<evidence type="ECO:0000256" key="1">
    <source>
        <dbReference type="ARBA" id="ARBA00004651"/>
    </source>
</evidence>
<dbReference type="InterPro" id="IPR001851">
    <property type="entry name" value="ABC_transp_permease"/>
</dbReference>
<organism evidence="10 11">
    <name type="scientific">Hoyosella rhizosphaerae</name>
    <dbReference type="NCBI Taxonomy" id="1755582"/>
    <lineage>
        <taxon>Bacteria</taxon>
        <taxon>Bacillati</taxon>
        <taxon>Actinomycetota</taxon>
        <taxon>Actinomycetes</taxon>
        <taxon>Mycobacteriales</taxon>
        <taxon>Hoyosellaceae</taxon>
        <taxon>Hoyosella</taxon>
    </lineage>
</organism>
<feature type="transmembrane region" description="Helical" evidence="9">
    <location>
        <begin position="280"/>
        <end position="303"/>
    </location>
</feature>
<comment type="subcellular location">
    <subcellularLocation>
        <location evidence="1">Cell membrane</location>
        <topology evidence="1">Multi-pass membrane protein</topology>
    </subcellularLocation>
</comment>
<dbReference type="Proteomes" id="UP000641514">
    <property type="component" value="Unassembled WGS sequence"/>
</dbReference>
<dbReference type="Pfam" id="PF02653">
    <property type="entry name" value="BPD_transp_2"/>
    <property type="match status" value="1"/>
</dbReference>
<keyword evidence="11" id="KW-1185">Reference proteome</keyword>
<dbReference type="PANTHER" id="PTHR11795:SF445">
    <property type="entry name" value="AMINO ACID ABC TRANSPORTER PERMEASE PROTEIN"/>
    <property type="match status" value="1"/>
</dbReference>
<evidence type="ECO:0000256" key="9">
    <source>
        <dbReference type="SAM" id="Phobius"/>
    </source>
</evidence>
<feature type="transmembrane region" description="Helical" evidence="9">
    <location>
        <begin position="161"/>
        <end position="178"/>
    </location>
</feature>
<reference evidence="10" key="2">
    <citation type="submission" date="2020-09" db="EMBL/GenBank/DDBJ databases">
        <authorList>
            <person name="Sun Q."/>
            <person name="Zhou Y."/>
        </authorList>
    </citation>
    <scope>NUCLEOTIDE SEQUENCE</scope>
    <source>
        <strain evidence="10">CGMCC 1.15478</strain>
    </source>
</reference>
<dbReference type="GO" id="GO:0005886">
    <property type="term" value="C:plasma membrane"/>
    <property type="evidence" value="ECO:0007669"/>
    <property type="project" value="UniProtKB-SubCell"/>
</dbReference>
<sequence length="317" mass="32317">MIEFLDSIVRGTGLGALYALIAVGFVIIFRATGVLNFAQPIFMIFGTFVSYYIAVTLGLPFALALVVAVISGALVAMLCERVAMRPMVGRPPFSAALVTVGLFAAGLVVTTKLIGQGVITSGGPWGLANFCLGGERRETAVPIPGVPAACDGGVTVDHTDLAKIVAAFIAIGLLGVWLNRSRYGLAMRATAHDPEVAMAQGISAGAVFSMSWGIAGAFAALAGVLLGTAAGGVGALGALIALKAIPAIIVGGLDSVKGAVVGGLIVGLAEALTKTYQPGIAPWLGANFDIVTPYLIMLAVLMIRPQGLFGTKEVHRV</sequence>
<keyword evidence="6 9" id="KW-1133">Transmembrane helix</keyword>
<evidence type="ECO:0000313" key="10">
    <source>
        <dbReference type="EMBL" id="GGC65623.1"/>
    </source>
</evidence>
<dbReference type="RefSeq" id="WP_188673367.1">
    <property type="nucleotide sequence ID" value="NZ_BMJH01000002.1"/>
</dbReference>
<evidence type="ECO:0000256" key="8">
    <source>
        <dbReference type="ARBA" id="ARBA00037998"/>
    </source>
</evidence>
<evidence type="ECO:0000256" key="5">
    <source>
        <dbReference type="ARBA" id="ARBA00022970"/>
    </source>
</evidence>
<keyword evidence="7 9" id="KW-0472">Membrane</keyword>
<protein>
    <submittedName>
        <fullName evidence="10">Branched-chain amino acid ABC transporter permease</fullName>
    </submittedName>
</protein>
<reference evidence="10" key="1">
    <citation type="journal article" date="2014" name="Int. J. Syst. Evol. Microbiol.">
        <title>Complete genome sequence of Corynebacterium casei LMG S-19264T (=DSM 44701T), isolated from a smear-ripened cheese.</title>
        <authorList>
            <consortium name="US DOE Joint Genome Institute (JGI-PGF)"/>
            <person name="Walter F."/>
            <person name="Albersmeier A."/>
            <person name="Kalinowski J."/>
            <person name="Ruckert C."/>
        </authorList>
    </citation>
    <scope>NUCLEOTIDE SEQUENCE</scope>
    <source>
        <strain evidence="10">CGMCC 1.15478</strain>
    </source>
</reference>
<dbReference type="PANTHER" id="PTHR11795">
    <property type="entry name" value="BRANCHED-CHAIN AMINO ACID TRANSPORT SYSTEM PERMEASE PROTEIN LIVH"/>
    <property type="match status" value="1"/>
</dbReference>
<keyword evidence="5" id="KW-0029">Amino-acid transport</keyword>
<dbReference type="CDD" id="cd06582">
    <property type="entry name" value="TM_PBP1_LivH_like"/>
    <property type="match status" value="1"/>
</dbReference>
<evidence type="ECO:0000313" key="11">
    <source>
        <dbReference type="Proteomes" id="UP000641514"/>
    </source>
</evidence>
<dbReference type="AlphaFoldDB" id="A0A916UC54"/>
<accession>A0A916UC54</accession>
<evidence type="ECO:0000256" key="6">
    <source>
        <dbReference type="ARBA" id="ARBA00022989"/>
    </source>
</evidence>
<dbReference type="InterPro" id="IPR052157">
    <property type="entry name" value="BCAA_transport_permease"/>
</dbReference>
<keyword evidence="2" id="KW-0813">Transport</keyword>
<gene>
    <name evidence="10" type="ORF">GCM10011410_17630</name>
</gene>
<evidence type="ECO:0000256" key="7">
    <source>
        <dbReference type="ARBA" id="ARBA00023136"/>
    </source>
</evidence>